<keyword evidence="3 6" id="KW-0378">Hydrolase</keyword>
<accession>A0AAV5NZB9</accession>
<feature type="binding site" evidence="8">
    <location>
        <position position="248"/>
    </location>
    <ligand>
        <name>substrate</name>
    </ligand>
</feature>
<organism evidence="12 13">
    <name type="scientific">Vibrio penaeicida</name>
    <dbReference type="NCBI Taxonomy" id="104609"/>
    <lineage>
        <taxon>Bacteria</taxon>
        <taxon>Pseudomonadati</taxon>
        <taxon>Pseudomonadota</taxon>
        <taxon>Gammaproteobacteria</taxon>
        <taxon>Vibrionales</taxon>
        <taxon>Vibrionaceae</taxon>
        <taxon>Vibrio</taxon>
    </lineage>
</organism>
<comment type="cofactor">
    <cofactor evidence="9">
        <name>a divalent metal cation</name>
        <dbReference type="ChEBI" id="CHEBI:60240"/>
    </cofactor>
    <text evidence="9">Binds 1 divalent metal cation per subunit.</text>
</comment>
<feature type="active site" description="Proton donor/acceptor" evidence="7">
    <location>
        <position position="294"/>
    </location>
</feature>
<dbReference type="NCBIfam" id="TIGR00221">
    <property type="entry name" value="nagA"/>
    <property type="match status" value="1"/>
</dbReference>
<dbReference type="Gene3D" id="3.20.20.140">
    <property type="entry name" value="Metal-dependent hydrolases"/>
    <property type="match status" value="1"/>
</dbReference>
<evidence type="ECO:0000256" key="8">
    <source>
        <dbReference type="PIRSR" id="PIRSR038994-2"/>
    </source>
</evidence>
<dbReference type="GO" id="GO:0006046">
    <property type="term" value="P:N-acetylglucosamine catabolic process"/>
    <property type="evidence" value="ECO:0007669"/>
    <property type="project" value="TreeGrafter"/>
</dbReference>
<dbReference type="SUPFAM" id="SSF51338">
    <property type="entry name" value="Composite domain of metallo-dependent hydrolases"/>
    <property type="match status" value="1"/>
</dbReference>
<evidence type="ECO:0000313" key="12">
    <source>
        <dbReference type="EMBL" id="GLQ75708.1"/>
    </source>
</evidence>
<dbReference type="InterPro" id="IPR032466">
    <property type="entry name" value="Metal_Hydrolase"/>
</dbReference>
<evidence type="ECO:0000256" key="1">
    <source>
        <dbReference type="ARBA" id="ARBA00010716"/>
    </source>
</evidence>
<dbReference type="RefSeq" id="WP_126610123.1">
    <property type="nucleotide sequence ID" value="NZ_AP025145.1"/>
</dbReference>
<feature type="binding site" evidence="8">
    <location>
        <begin position="327"/>
        <end position="329"/>
    </location>
    <ligand>
        <name>substrate</name>
    </ligand>
</feature>
<dbReference type="EMBL" id="BSNX01000075">
    <property type="protein sequence ID" value="GLQ75708.1"/>
    <property type="molecule type" value="Genomic_DNA"/>
</dbReference>
<feature type="binding site" evidence="9">
    <location>
        <position position="150"/>
    </location>
    <ligand>
        <name>Zn(2+)</name>
        <dbReference type="ChEBI" id="CHEBI:29105"/>
    </ligand>
</feature>
<evidence type="ECO:0000256" key="2">
    <source>
        <dbReference type="ARBA" id="ARBA00022723"/>
    </source>
</evidence>
<evidence type="ECO:0000256" key="6">
    <source>
        <dbReference type="PIRNR" id="PIRNR038994"/>
    </source>
</evidence>
<evidence type="ECO:0000256" key="7">
    <source>
        <dbReference type="PIRSR" id="PIRSR038994-1"/>
    </source>
</evidence>
<evidence type="ECO:0000256" key="10">
    <source>
        <dbReference type="SAM" id="MobiDB-lite"/>
    </source>
</evidence>
<dbReference type="AlphaFoldDB" id="A0AAV5NZB9"/>
<evidence type="ECO:0000256" key="9">
    <source>
        <dbReference type="PIRSR" id="PIRSR038994-3"/>
    </source>
</evidence>
<dbReference type="InterPro" id="IPR011059">
    <property type="entry name" value="Metal-dep_hydrolase_composite"/>
</dbReference>
<dbReference type="Proteomes" id="UP001156690">
    <property type="component" value="Unassembled WGS sequence"/>
</dbReference>
<feature type="binding site" evidence="8">
    <location>
        <position position="272"/>
    </location>
    <ligand>
        <name>substrate</name>
    </ligand>
</feature>
<evidence type="ECO:0000313" key="13">
    <source>
        <dbReference type="Proteomes" id="UP001156690"/>
    </source>
</evidence>
<feature type="domain" description="Amidohydrolase-related" evidence="11">
    <location>
        <begin position="72"/>
        <end position="400"/>
    </location>
</feature>
<comment type="function">
    <text evidence="5">Involved in the first committed step in the biosynthesis of amino-sugar-nucleotides. Catalyzes the hydrolysis of the N-acetyl group of N-acetylglucosamine-6-phosphate (GlcNAc-6-P) to yield glucosamine 6-phosphate and acetate.</text>
</comment>
<gene>
    <name evidence="12" type="primary">nagA-1</name>
    <name evidence="12" type="ORF">GCM10007932_50710</name>
</gene>
<dbReference type="Gene3D" id="2.30.40.10">
    <property type="entry name" value="Urease, subunit C, domain 1"/>
    <property type="match status" value="1"/>
</dbReference>
<protein>
    <submittedName>
        <fullName evidence="12">N-acetylglucosamine-6-phosphate deacetylase</fullName>
    </submittedName>
</protein>
<comment type="similarity">
    <text evidence="1 6">Belongs to the metallo-dependent hydrolases superfamily. NagA family.</text>
</comment>
<evidence type="ECO:0000256" key="3">
    <source>
        <dbReference type="ARBA" id="ARBA00022801"/>
    </source>
</evidence>
<dbReference type="PANTHER" id="PTHR11113:SF14">
    <property type="entry name" value="N-ACETYLGLUCOSAMINE-6-PHOSPHATE DEACETYLASE"/>
    <property type="match status" value="1"/>
</dbReference>
<keyword evidence="13" id="KW-1185">Reference proteome</keyword>
<keyword evidence="2 9" id="KW-0479">Metal-binding</keyword>
<evidence type="ECO:0000259" key="11">
    <source>
        <dbReference type="Pfam" id="PF01979"/>
    </source>
</evidence>
<dbReference type="InterPro" id="IPR006680">
    <property type="entry name" value="Amidohydro-rel"/>
</dbReference>
<evidence type="ECO:0000256" key="5">
    <source>
        <dbReference type="ARBA" id="ARBA00055797"/>
    </source>
</evidence>
<comment type="caution">
    <text evidence="12">The sequence shown here is derived from an EMBL/GenBank/DDBJ whole genome shotgun (WGS) entry which is preliminary data.</text>
</comment>
<feature type="binding site" evidence="9">
    <location>
        <position position="237"/>
    </location>
    <ligand>
        <name>Zn(2+)</name>
        <dbReference type="ChEBI" id="CHEBI:29105"/>
    </ligand>
</feature>
<feature type="binding site" evidence="8">
    <location>
        <begin position="240"/>
        <end position="241"/>
    </location>
    <ligand>
        <name>substrate</name>
    </ligand>
</feature>
<feature type="binding site" evidence="9">
    <location>
        <position position="216"/>
    </location>
    <ligand>
        <name>Zn(2+)</name>
        <dbReference type="ChEBI" id="CHEBI:29105"/>
    </ligand>
</feature>
<feature type="region of interest" description="Disordered" evidence="10">
    <location>
        <begin position="1"/>
        <end position="20"/>
    </location>
</feature>
<keyword evidence="4 6" id="KW-0119">Carbohydrate metabolism</keyword>
<dbReference type="GO" id="GO:0046872">
    <property type="term" value="F:metal ion binding"/>
    <property type="evidence" value="ECO:0007669"/>
    <property type="project" value="UniProtKB-KW"/>
</dbReference>
<dbReference type="CDD" id="cd00854">
    <property type="entry name" value="NagA"/>
    <property type="match status" value="1"/>
</dbReference>
<reference evidence="13" key="1">
    <citation type="journal article" date="2019" name="Int. J. Syst. Evol. Microbiol.">
        <title>The Global Catalogue of Microorganisms (GCM) 10K type strain sequencing project: providing services to taxonomists for standard genome sequencing and annotation.</title>
        <authorList>
            <consortium name="The Broad Institute Genomics Platform"/>
            <consortium name="The Broad Institute Genome Sequencing Center for Infectious Disease"/>
            <person name="Wu L."/>
            <person name="Ma J."/>
        </authorList>
    </citation>
    <scope>NUCLEOTIDE SEQUENCE [LARGE SCALE GENOMIC DNA]</scope>
    <source>
        <strain evidence="13">NBRC 15640</strain>
    </source>
</reference>
<feature type="binding site" evidence="8">
    <location>
        <position position="161"/>
    </location>
    <ligand>
        <name>substrate</name>
    </ligand>
</feature>
<dbReference type="GO" id="GO:0008448">
    <property type="term" value="F:N-acetylglucosamine-6-phosphate deacetylase activity"/>
    <property type="evidence" value="ECO:0007669"/>
    <property type="project" value="InterPro"/>
</dbReference>
<dbReference type="Pfam" id="PF01979">
    <property type="entry name" value="Amidohydro_1"/>
    <property type="match status" value="1"/>
</dbReference>
<proteinExistence type="inferred from homology"/>
<evidence type="ECO:0000256" key="4">
    <source>
        <dbReference type="ARBA" id="ARBA00023277"/>
    </source>
</evidence>
<dbReference type="InterPro" id="IPR003764">
    <property type="entry name" value="GlcNAc_6-P_deAcase"/>
</dbReference>
<dbReference type="PIRSF" id="PIRSF038994">
    <property type="entry name" value="NagA"/>
    <property type="match status" value="1"/>
</dbReference>
<dbReference type="FunFam" id="3.20.20.140:FF:000004">
    <property type="entry name" value="N-acetylglucosamine-6-phosphate deacetylase"/>
    <property type="match status" value="1"/>
</dbReference>
<dbReference type="PANTHER" id="PTHR11113">
    <property type="entry name" value="N-ACETYLGLUCOSAMINE-6-PHOSPHATE DEACETYLASE"/>
    <property type="match status" value="1"/>
</dbReference>
<name>A0AAV5NZB9_9VIBR</name>
<sequence length="414" mass="44526">MGSNQADHQHLQNRQSKPCHVQNTYRAKRILQGVQWLDDAVISVDKHGKISAIEPFDASCHTSVVDLGEVSLLPGLIDSHVHGAKGCDVMDAKHSSLNTMSLFFATQGVTAFVATTVTAPVAKIRAALAQVAQSKKQGVEGAEILGAYLEGPYFTAKNKGAHPTQWFRELSIEEIDNWISYSDNQLISFALAPEKQGAIGTIRHLRSQGIKVMLGHTDASFDQVQQALDAGANGIVHCYNGMRGLHHREPGVVGAGLIHPDCYVEMIADGHHVHPAAIAVAHRCCASRLTLITDAMCAAGMPDGDYTLGEYTVTMKDGVVKTDAGGLAGSTLTLNSAVHNIQQWLDLPLEQAWLMASLTPAQSLGIQDQFGTLEVGKRASMVAINSNFSITHTWVHGRLVFNSVSTPNQEALCI</sequence>
<dbReference type="SUPFAM" id="SSF51556">
    <property type="entry name" value="Metallo-dependent hydrolases"/>
    <property type="match status" value="1"/>
</dbReference>